<reference evidence="2" key="1">
    <citation type="submission" date="2015-04" db="UniProtKB">
        <authorList>
            <consortium name="EnsemblPlants"/>
        </authorList>
    </citation>
    <scope>IDENTIFICATION</scope>
</reference>
<dbReference type="Proteomes" id="UP000008021">
    <property type="component" value="Chromosome 5"/>
</dbReference>
<evidence type="ECO:0000313" key="2">
    <source>
        <dbReference type="EnsemblPlants" id="OMERI05G23630.1"/>
    </source>
</evidence>
<dbReference type="Pfam" id="PF07734">
    <property type="entry name" value="FBA_1"/>
    <property type="match status" value="1"/>
</dbReference>
<dbReference type="HOGENOM" id="CLU_032609_3_0_1"/>
<accession>A0A0E0DV33</accession>
<dbReference type="EnsemblPlants" id="OMERI05G23630.1">
    <property type="protein sequence ID" value="OMERI05G23630.1"/>
    <property type="gene ID" value="OMERI05G23630"/>
</dbReference>
<proteinExistence type="predicted"/>
<dbReference type="AlphaFoldDB" id="A0A0E0DV33"/>
<dbReference type="InterPro" id="IPR036047">
    <property type="entry name" value="F-box-like_dom_sf"/>
</dbReference>
<name>A0A0E0DV33_9ORYZ</name>
<dbReference type="PANTHER" id="PTHR31672:SF2">
    <property type="entry name" value="F-BOX DOMAIN-CONTAINING PROTEIN"/>
    <property type="match status" value="1"/>
</dbReference>
<dbReference type="Gramene" id="OMERI05G23630.1">
    <property type="protein sequence ID" value="OMERI05G23630.1"/>
    <property type="gene ID" value="OMERI05G23630"/>
</dbReference>
<evidence type="ECO:0000259" key="1">
    <source>
        <dbReference type="Pfam" id="PF07734"/>
    </source>
</evidence>
<evidence type="ECO:0000313" key="3">
    <source>
        <dbReference type="Proteomes" id="UP000008021"/>
    </source>
</evidence>
<sequence length="390" mass="44039">MDDVMSEILVRLPSKSVVRYRDVCRSWLRITSCPYFLAAHSPRRPNDMIVFTGSGELGTIPVSLDPPAFTPIHLHNKPLSFDRRKYINCKGTLAEMLVGSCDGLLVEQDHGLYVVCNPMTRQWTNLPPLLAEGAMPCGFYHHVPSGEYRLLCRAMDTGGCWAYYILAGPRRLCLCTEQPVIWGLGTPTAHGGSLYWLRLTFPGLPGTDKMLAFDTVAETSRELPRPPTGANLNVRLCDMGGKLCVTSAPHGTMSTRQRYTVDLWVADEDEDGGGRWTWTRRHRVCLQQRMLMHSSIWAARFVCVERDDVMVVCESAHDKKLNTQHAAGLYHLRDSKFLEPALDLGECSLSQFRFKESLVRHAFFDLPRSPDLNFIPFDLPPPQLSPFFHT</sequence>
<organism evidence="2">
    <name type="scientific">Oryza meridionalis</name>
    <dbReference type="NCBI Taxonomy" id="40149"/>
    <lineage>
        <taxon>Eukaryota</taxon>
        <taxon>Viridiplantae</taxon>
        <taxon>Streptophyta</taxon>
        <taxon>Embryophyta</taxon>
        <taxon>Tracheophyta</taxon>
        <taxon>Spermatophyta</taxon>
        <taxon>Magnoliopsida</taxon>
        <taxon>Liliopsida</taxon>
        <taxon>Poales</taxon>
        <taxon>Poaceae</taxon>
        <taxon>BOP clade</taxon>
        <taxon>Oryzoideae</taxon>
        <taxon>Oryzeae</taxon>
        <taxon>Oryzinae</taxon>
        <taxon>Oryza</taxon>
    </lineage>
</organism>
<keyword evidence="3" id="KW-1185">Reference proteome</keyword>
<dbReference type="PANTHER" id="PTHR31672">
    <property type="entry name" value="BNACNNG10540D PROTEIN"/>
    <property type="match status" value="1"/>
</dbReference>
<protein>
    <recommendedName>
        <fullName evidence="1">F-box associated beta-propeller type 1 domain-containing protein</fullName>
    </recommendedName>
</protein>
<feature type="domain" description="F-box associated beta-propeller type 1" evidence="1">
    <location>
        <begin position="96"/>
        <end position="323"/>
    </location>
</feature>
<dbReference type="InterPro" id="IPR006527">
    <property type="entry name" value="F-box-assoc_dom_typ1"/>
</dbReference>
<dbReference type="SUPFAM" id="SSF81383">
    <property type="entry name" value="F-box domain"/>
    <property type="match status" value="1"/>
</dbReference>
<dbReference type="InterPro" id="IPR050796">
    <property type="entry name" value="SCF_F-box_component"/>
</dbReference>
<reference evidence="2" key="2">
    <citation type="submission" date="2018-05" db="EMBL/GenBank/DDBJ databases">
        <title>OmerRS3 (Oryza meridionalis Reference Sequence Version 3).</title>
        <authorList>
            <person name="Zhang J."/>
            <person name="Kudrna D."/>
            <person name="Lee S."/>
            <person name="Talag J."/>
            <person name="Welchert J."/>
            <person name="Wing R.A."/>
        </authorList>
    </citation>
    <scope>NUCLEOTIDE SEQUENCE [LARGE SCALE GENOMIC DNA]</scope>
    <source>
        <strain evidence="2">cv. OR44</strain>
    </source>
</reference>